<dbReference type="Pfam" id="PF07973">
    <property type="entry name" value="tRNA_SAD"/>
    <property type="match status" value="1"/>
</dbReference>
<comment type="similarity">
    <text evidence="2">Belongs to the class-II aminoacyl-tRNA synthetase family. Alax-L subfamily.</text>
</comment>
<reference evidence="6" key="1">
    <citation type="submission" date="2021-02" db="EMBL/GenBank/DDBJ databases">
        <authorList>
            <person name="Dougan E. K."/>
            <person name="Rhodes N."/>
            <person name="Thang M."/>
            <person name="Chan C."/>
        </authorList>
    </citation>
    <scope>NUCLEOTIDE SEQUENCE</scope>
</reference>
<dbReference type="Gene3D" id="3.30.980.10">
    <property type="entry name" value="Threonyl-trna Synthetase, Chain A, domain 2"/>
    <property type="match status" value="1"/>
</dbReference>
<dbReference type="EMBL" id="CAJNNW010033177">
    <property type="protein sequence ID" value="CAE8717559.1"/>
    <property type="molecule type" value="Genomic_DNA"/>
</dbReference>
<dbReference type="PANTHER" id="PTHR43462">
    <property type="entry name" value="ALANYL-TRNA EDITING PROTEIN"/>
    <property type="match status" value="1"/>
</dbReference>
<dbReference type="GO" id="GO:0004812">
    <property type="term" value="F:aminoacyl-tRNA ligase activity"/>
    <property type="evidence" value="ECO:0007669"/>
    <property type="project" value="InterPro"/>
</dbReference>
<protein>
    <recommendedName>
        <fullName evidence="5">Threonyl/alanyl tRNA synthetase SAD domain-containing protein</fullName>
    </recommendedName>
</protein>
<sequence length="492" mass="53490">MLRVAAVSSPQAKGLANSAERLLAVTVPRPFLQRRSTSGQLRLQAFVPGLVAGGWAVGRRKAFHRMASAAFEPPARGAEEAAARCGALSCQKDSYAKSLQTRVRSCCPSREKKEKGKVWEVCLLDTVLFPEGGGQPWDLGKVGDANVLRVVNIDGHAVHFVDAQLKEGAEVDVVVDWARREDLMHQHSAQHLITALAVEMFGYETLMWDLKPDPTAATTLDLGTEELKPEEMEALERRVNEAIANEHAVAPRWIEQDSEEVAKIRCRGLPDGVVGPLRALEMDGIDTNLCCGTHVKSTAHLRQVKLLHTERIRDRGKTHVRLHFVAGSRVLGSFDSAYKRQLQLNSLLAVGPEGHCSSVEAMLAAKKEKAKEVKTLLAEVVEFTAERLRQRVLNGEKVLDIHRESGDMDLMKDLASALDDTSSLLLTTFGGPGSGTFMLSGPPELVAKLGPGVAEVLQGRGGGKGRYQGKAEKISARGEAIAMLQQAMVESQ</sequence>
<evidence type="ECO:0000256" key="2">
    <source>
        <dbReference type="ARBA" id="ARBA00008429"/>
    </source>
</evidence>
<feature type="domain" description="Threonyl/alanyl tRNA synthetase SAD" evidence="5">
    <location>
        <begin position="277"/>
        <end position="323"/>
    </location>
</feature>
<dbReference type="Proteomes" id="UP000626109">
    <property type="component" value="Unassembled WGS sequence"/>
</dbReference>
<dbReference type="PANTHER" id="PTHR43462:SF1">
    <property type="entry name" value="ALANYL-TRNA EDITING PROTEIN AARSD1"/>
    <property type="match status" value="1"/>
</dbReference>
<organism evidence="6 7">
    <name type="scientific">Polarella glacialis</name>
    <name type="common">Dinoflagellate</name>
    <dbReference type="NCBI Taxonomy" id="89957"/>
    <lineage>
        <taxon>Eukaryota</taxon>
        <taxon>Sar</taxon>
        <taxon>Alveolata</taxon>
        <taxon>Dinophyceae</taxon>
        <taxon>Suessiales</taxon>
        <taxon>Suessiaceae</taxon>
        <taxon>Polarella</taxon>
    </lineage>
</organism>
<dbReference type="GO" id="GO:0046872">
    <property type="term" value="F:metal ion binding"/>
    <property type="evidence" value="ECO:0007669"/>
    <property type="project" value="UniProtKB-KW"/>
</dbReference>
<evidence type="ECO:0000256" key="3">
    <source>
        <dbReference type="ARBA" id="ARBA00022723"/>
    </source>
</evidence>
<gene>
    <name evidence="6" type="ORF">PGLA2088_LOCUS39592</name>
</gene>
<proteinExistence type="inferred from homology"/>
<name>A0A813L1V2_POLGL</name>
<evidence type="ECO:0000313" key="6">
    <source>
        <dbReference type="EMBL" id="CAE8717559.1"/>
    </source>
</evidence>
<evidence type="ECO:0000256" key="4">
    <source>
        <dbReference type="ARBA" id="ARBA00022833"/>
    </source>
</evidence>
<dbReference type="InterPro" id="IPR018163">
    <property type="entry name" value="Thr/Ala-tRNA-synth_IIc_edit"/>
</dbReference>
<evidence type="ECO:0000256" key="1">
    <source>
        <dbReference type="ARBA" id="ARBA00001947"/>
    </source>
</evidence>
<dbReference type="SUPFAM" id="SSF50447">
    <property type="entry name" value="Translation proteins"/>
    <property type="match status" value="1"/>
</dbReference>
<accession>A0A813L1V2</accession>
<keyword evidence="4" id="KW-0862">Zinc</keyword>
<dbReference type="Gene3D" id="2.40.30.130">
    <property type="match status" value="1"/>
</dbReference>
<dbReference type="SUPFAM" id="SSF55186">
    <property type="entry name" value="ThrRS/AlaRS common domain"/>
    <property type="match status" value="1"/>
</dbReference>
<dbReference type="GO" id="GO:0005524">
    <property type="term" value="F:ATP binding"/>
    <property type="evidence" value="ECO:0007669"/>
    <property type="project" value="InterPro"/>
</dbReference>
<dbReference type="SMART" id="SM00863">
    <property type="entry name" value="tRNA_SAD"/>
    <property type="match status" value="1"/>
</dbReference>
<dbReference type="InterPro" id="IPR009000">
    <property type="entry name" value="Transl_B-barrel_sf"/>
</dbReference>
<comment type="caution">
    <text evidence="6">The sequence shown here is derived from an EMBL/GenBank/DDBJ whole genome shotgun (WGS) entry which is preliminary data.</text>
</comment>
<evidence type="ECO:0000259" key="5">
    <source>
        <dbReference type="SMART" id="SM00863"/>
    </source>
</evidence>
<dbReference type="InterPro" id="IPR051335">
    <property type="entry name" value="Alanyl-tRNA_Editing_Enzymes"/>
</dbReference>
<dbReference type="GO" id="GO:0002196">
    <property type="term" value="F:Ser-tRNA(Ala) deacylase activity"/>
    <property type="evidence" value="ECO:0007669"/>
    <property type="project" value="TreeGrafter"/>
</dbReference>
<evidence type="ECO:0000313" key="7">
    <source>
        <dbReference type="Proteomes" id="UP000626109"/>
    </source>
</evidence>
<keyword evidence="3" id="KW-0479">Metal-binding</keyword>
<comment type="cofactor">
    <cofactor evidence="1">
        <name>Zn(2+)</name>
        <dbReference type="ChEBI" id="CHEBI:29105"/>
    </cofactor>
</comment>
<dbReference type="InterPro" id="IPR012947">
    <property type="entry name" value="tRNA_SAD"/>
</dbReference>
<dbReference type="GO" id="GO:0043039">
    <property type="term" value="P:tRNA aminoacylation"/>
    <property type="evidence" value="ECO:0007669"/>
    <property type="project" value="InterPro"/>
</dbReference>
<dbReference type="AlphaFoldDB" id="A0A813L1V2"/>